<dbReference type="InterPro" id="IPR051692">
    <property type="entry name" value="OMP-like"/>
</dbReference>
<reference evidence="8" key="1">
    <citation type="journal article" date="2019" name="Int. J. Syst. Evol. Microbiol.">
        <title>The Global Catalogue of Microorganisms (GCM) 10K type strain sequencing project: providing services to taxonomists for standard genome sequencing and annotation.</title>
        <authorList>
            <consortium name="The Broad Institute Genomics Platform"/>
            <consortium name="The Broad Institute Genome Sequencing Center for Infectious Disease"/>
            <person name="Wu L."/>
            <person name="Ma J."/>
        </authorList>
    </citation>
    <scope>NUCLEOTIDE SEQUENCE [LARGE SCALE GENOMIC DNA]</scope>
    <source>
        <strain evidence="8">KCTC 42282</strain>
    </source>
</reference>
<feature type="domain" description="Outer membrane protein beta-barrel" evidence="6">
    <location>
        <begin position="4"/>
        <end position="76"/>
    </location>
</feature>
<dbReference type="SUPFAM" id="SSF56925">
    <property type="entry name" value="OMPA-like"/>
    <property type="match status" value="1"/>
</dbReference>
<dbReference type="Gene3D" id="2.40.160.20">
    <property type="match status" value="1"/>
</dbReference>
<evidence type="ECO:0000256" key="4">
    <source>
        <dbReference type="ARBA" id="ARBA00023237"/>
    </source>
</evidence>
<name>A0ABV7UG18_9HYPH</name>
<evidence type="ECO:0000256" key="5">
    <source>
        <dbReference type="ARBA" id="ARBA00038306"/>
    </source>
</evidence>
<dbReference type="Proteomes" id="UP001595704">
    <property type="component" value="Unassembled WGS sequence"/>
</dbReference>
<dbReference type="EMBL" id="JBHRYC010000040">
    <property type="protein sequence ID" value="MFC3637647.1"/>
    <property type="molecule type" value="Genomic_DNA"/>
</dbReference>
<dbReference type="InterPro" id="IPR027385">
    <property type="entry name" value="Beta-barrel_OMP"/>
</dbReference>
<dbReference type="RefSeq" id="WP_373301724.1">
    <property type="nucleotide sequence ID" value="NZ_BNCG01000033.1"/>
</dbReference>
<comment type="similarity">
    <text evidence="5">Belongs to the Omp25/RopB family.</text>
</comment>
<accession>A0ABV7UG18</accession>
<keyword evidence="2" id="KW-0732">Signal</keyword>
<gene>
    <name evidence="7" type="ORF">ACFONL_09695</name>
</gene>
<evidence type="ECO:0000256" key="3">
    <source>
        <dbReference type="ARBA" id="ARBA00023136"/>
    </source>
</evidence>
<evidence type="ECO:0000313" key="7">
    <source>
        <dbReference type="EMBL" id="MFC3637647.1"/>
    </source>
</evidence>
<evidence type="ECO:0000256" key="2">
    <source>
        <dbReference type="ARBA" id="ARBA00022729"/>
    </source>
</evidence>
<keyword evidence="8" id="KW-1185">Reference proteome</keyword>
<organism evidence="7 8">
    <name type="scientific">Camelimonas fluminis</name>
    <dbReference type="NCBI Taxonomy" id="1576911"/>
    <lineage>
        <taxon>Bacteria</taxon>
        <taxon>Pseudomonadati</taxon>
        <taxon>Pseudomonadota</taxon>
        <taxon>Alphaproteobacteria</taxon>
        <taxon>Hyphomicrobiales</taxon>
        <taxon>Chelatococcaceae</taxon>
        <taxon>Camelimonas</taxon>
    </lineage>
</organism>
<dbReference type="PANTHER" id="PTHR34001:SF3">
    <property type="entry name" value="BLL7405 PROTEIN"/>
    <property type="match status" value="1"/>
</dbReference>
<evidence type="ECO:0000256" key="1">
    <source>
        <dbReference type="ARBA" id="ARBA00004442"/>
    </source>
</evidence>
<evidence type="ECO:0000259" key="6">
    <source>
        <dbReference type="Pfam" id="PF13505"/>
    </source>
</evidence>
<dbReference type="Pfam" id="PF13505">
    <property type="entry name" value="OMP_b-brl"/>
    <property type="match status" value="1"/>
</dbReference>
<evidence type="ECO:0000313" key="8">
    <source>
        <dbReference type="Proteomes" id="UP001595704"/>
    </source>
</evidence>
<comment type="caution">
    <text evidence="7">The sequence shown here is derived from an EMBL/GenBank/DDBJ whole genome shotgun (WGS) entry which is preliminary data.</text>
</comment>
<keyword evidence="4" id="KW-0998">Cell outer membrane</keyword>
<dbReference type="PANTHER" id="PTHR34001">
    <property type="entry name" value="BLL7405 PROTEIN"/>
    <property type="match status" value="1"/>
</dbReference>
<dbReference type="InterPro" id="IPR011250">
    <property type="entry name" value="OMP/PagP_B-barrel"/>
</dbReference>
<comment type="subcellular location">
    <subcellularLocation>
        <location evidence="1">Cell outer membrane</location>
    </subcellularLocation>
</comment>
<sequence length="76" mass="8581">MGGKRSSTRTGWTLGAGLEYAITDNVTLKGEYAYVDLGSKTYQFRENIRDKANIYYTSARDSASFHVIRAGVNYRF</sequence>
<proteinExistence type="inferred from homology"/>
<keyword evidence="3" id="KW-0472">Membrane</keyword>
<protein>
    <submittedName>
        <fullName evidence="7">Outer membrane protein</fullName>
    </submittedName>
</protein>